<comment type="caution">
    <text evidence="1">The sequence shown here is derived from an EMBL/GenBank/DDBJ whole genome shotgun (WGS) entry which is preliminary data.</text>
</comment>
<reference evidence="1" key="1">
    <citation type="submission" date="2023-03" db="EMBL/GenBank/DDBJ databases">
        <title>Chromosome-level genomes of two armyworms, Mythimna separata and Mythimna loreyi, provide insights into the biosynthesis and reception of sex pheromones.</title>
        <authorList>
            <person name="Zhao H."/>
        </authorList>
    </citation>
    <scope>NUCLEOTIDE SEQUENCE</scope>
    <source>
        <strain evidence="1">BeijingLab</strain>
    </source>
</reference>
<evidence type="ECO:0000313" key="1">
    <source>
        <dbReference type="EMBL" id="KAJ8704319.1"/>
    </source>
</evidence>
<evidence type="ECO:0000313" key="2">
    <source>
        <dbReference type="Proteomes" id="UP001231649"/>
    </source>
</evidence>
<proteinExistence type="predicted"/>
<sequence>MSAELTQCKQQDDMFLCDWKKPIYHLSNENNFCDLDHDTEKCKVHRSKCENTLFLYHSCNVYSVKIICGEEINKITLSNAGVFYLGPGCLLKGQDFTLNIQSPKKNIIGMSPNIFIPEMDQLNLIINSSLPLKYYEDVTDSGEMKDALETLHKRIVDLKNSRVEVGDTLSAHDIHQYAVCYVVVVALALAAGALLCRWLRRRARRAHITSGMELQPTTSVSDVTNSASVSARQNMVESQPSVTRRIMNRECPHVPTIRLGTISA</sequence>
<accession>A0ACC2PYW5</accession>
<dbReference type="Proteomes" id="UP001231649">
    <property type="component" value="Chromosome 32"/>
</dbReference>
<protein>
    <submittedName>
        <fullName evidence="1">Uncharacterized protein</fullName>
    </submittedName>
</protein>
<name>A0ACC2PYW5_9NEOP</name>
<dbReference type="EMBL" id="CM056808">
    <property type="protein sequence ID" value="KAJ8704319.1"/>
    <property type="molecule type" value="Genomic_DNA"/>
</dbReference>
<organism evidence="1 2">
    <name type="scientific">Mythimna loreyi</name>
    <dbReference type="NCBI Taxonomy" id="667449"/>
    <lineage>
        <taxon>Eukaryota</taxon>
        <taxon>Metazoa</taxon>
        <taxon>Ecdysozoa</taxon>
        <taxon>Arthropoda</taxon>
        <taxon>Hexapoda</taxon>
        <taxon>Insecta</taxon>
        <taxon>Pterygota</taxon>
        <taxon>Neoptera</taxon>
        <taxon>Endopterygota</taxon>
        <taxon>Lepidoptera</taxon>
        <taxon>Glossata</taxon>
        <taxon>Ditrysia</taxon>
        <taxon>Noctuoidea</taxon>
        <taxon>Noctuidae</taxon>
        <taxon>Noctuinae</taxon>
        <taxon>Hadenini</taxon>
        <taxon>Mythimna</taxon>
    </lineage>
</organism>
<keyword evidence="2" id="KW-1185">Reference proteome</keyword>
<gene>
    <name evidence="1" type="ORF">PYW08_013043</name>
</gene>